<keyword evidence="8" id="KW-1185">Reference proteome</keyword>
<evidence type="ECO:0000256" key="3">
    <source>
        <dbReference type="ARBA" id="ARBA00022703"/>
    </source>
</evidence>
<dbReference type="GO" id="GO:0004197">
    <property type="term" value="F:cysteine-type endopeptidase activity"/>
    <property type="evidence" value="ECO:0007669"/>
    <property type="project" value="InterPro"/>
</dbReference>
<dbReference type="GeneID" id="81401231"/>
<accession>A0A9W9L717</accession>
<organism evidence="7 8">
    <name type="scientific">Penicillium bovifimosum</name>
    <dbReference type="NCBI Taxonomy" id="126998"/>
    <lineage>
        <taxon>Eukaryota</taxon>
        <taxon>Fungi</taxon>
        <taxon>Dikarya</taxon>
        <taxon>Ascomycota</taxon>
        <taxon>Pezizomycotina</taxon>
        <taxon>Eurotiomycetes</taxon>
        <taxon>Eurotiomycetidae</taxon>
        <taxon>Eurotiales</taxon>
        <taxon>Aspergillaceae</taxon>
        <taxon>Penicillium</taxon>
    </lineage>
</organism>
<keyword evidence="5" id="KW-0865">Zymogen</keyword>
<dbReference type="InterPro" id="IPR050452">
    <property type="entry name" value="Metacaspase"/>
</dbReference>
<dbReference type="Proteomes" id="UP001149079">
    <property type="component" value="Unassembled WGS sequence"/>
</dbReference>
<keyword evidence="3" id="KW-0053">Apoptosis</keyword>
<keyword evidence="4" id="KW-0378">Hydrolase</keyword>
<evidence type="ECO:0000256" key="4">
    <source>
        <dbReference type="ARBA" id="ARBA00022807"/>
    </source>
</evidence>
<evidence type="ECO:0000256" key="2">
    <source>
        <dbReference type="ARBA" id="ARBA00022670"/>
    </source>
</evidence>
<dbReference type="PANTHER" id="PTHR48104">
    <property type="entry name" value="METACASPASE-4"/>
    <property type="match status" value="1"/>
</dbReference>
<evidence type="ECO:0000256" key="1">
    <source>
        <dbReference type="ARBA" id="ARBA00009005"/>
    </source>
</evidence>
<sequence>MPPTKCALLIASPYGELEGPENDVEMISRVLHKRGFQISQCCGSAATRDGIRSAWHDLISQISPDDTVVIYYSGHGGEALSVKSADQQDSSQPRRLQYIVPIDYKEVPGEFHGISEEELSQWLLDTTNKTQNVTVILDCCHSGRMVRDSRYVNTSRRKNLPTTLYHNIALYIQSLQEKGLLRERTHLGDNPHAVRIAAAAPWESAYEYENDWGMPVGALTEALVRVIEETDDDHISWKTVMLRVQELVNTSFPQQHPRVEGPHTRFLFSLDGRDSTSLFIKQDGHDKAIIKAGRIAGVREKNIYTVMPPGSEVVNSQSQIATATVIDASGFDAVATLTWKNGSCQFPCGGALAFLAEEALYKWPVSVPADIAALQKHVEQSKLIRCSYDNETCPLVNINQQGGKLTVTNKYGVEVFSQRFYGKDPTSAMYKAAVEVADRIARAQHFLVDTSDSSEEHLRHDLQIELGLVDEGRHGRIINPTGEDSITENSNIFITLKNHDAYGSLFVSVFEVEVNGQINPVTENPDGIDLPPGWSHTIGGSKARLEGLKVKWPRNISKAKPVMDTLVVVISSDPVNLQFLTSPEIASRRAITNQSSLEARLLRLVQGADRLIATEKKMAKTRYDIVQLPFLLQPLSSQNTQF</sequence>
<protein>
    <submittedName>
        <fullName evidence="7">Peptidase C14 caspase catalytic</fullName>
    </submittedName>
</protein>
<dbReference type="PANTHER" id="PTHR48104:SF30">
    <property type="entry name" value="METACASPASE-1"/>
    <property type="match status" value="1"/>
</dbReference>
<reference evidence="7" key="1">
    <citation type="submission" date="2022-11" db="EMBL/GenBank/DDBJ databases">
        <authorList>
            <person name="Petersen C."/>
        </authorList>
    </citation>
    <scope>NUCLEOTIDE SEQUENCE</scope>
    <source>
        <strain evidence="7">IBT 22155</strain>
    </source>
</reference>
<dbReference type="GO" id="GO:0006508">
    <property type="term" value="P:proteolysis"/>
    <property type="evidence" value="ECO:0007669"/>
    <property type="project" value="UniProtKB-KW"/>
</dbReference>
<dbReference type="GO" id="GO:0005737">
    <property type="term" value="C:cytoplasm"/>
    <property type="evidence" value="ECO:0007669"/>
    <property type="project" value="TreeGrafter"/>
</dbReference>
<dbReference type="RefSeq" id="XP_056524174.1">
    <property type="nucleotide sequence ID" value="XM_056662061.1"/>
</dbReference>
<keyword evidence="2" id="KW-0645">Protease</keyword>
<dbReference type="Gene3D" id="3.40.50.1460">
    <property type="match status" value="1"/>
</dbReference>
<comment type="similarity">
    <text evidence="1">Belongs to the peptidase C14B family.</text>
</comment>
<dbReference type="GO" id="GO:0006915">
    <property type="term" value="P:apoptotic process"/>
    <property type="evidence" value="ECO:0007669"/>
    <property type="project" value="UniProtKB-KW"/>
</dbReference>
<evidence type="ECO:0000313" key="8">
    <source>
        <dbReference type="Proteomes" id="UP001149079"/>
    </source>
</evidence>
<evidence type="ECO:0000256" key="5">
    <source>
        <dbReference type="ARBA" id="ARBA00023145"/>
    </source>
</evidence>
<reference evidence="7" key="2">
    <citation type="journal article" date="2023" name="IMA Fungus">
        <title>Comparative genomic study of the Penicillium genus elucidates a diverse pangenome and 15 lateral gene transfer events.</title>
        <authorList>
            <person name="Petersen C."/>
            <person name="Sorensen T."/>
            <person name="Nielsen M.R."/>
            <person name="Sondergaard T.E."/>
            <person name="Sorensen J.L."/>
            <person name="Fitzpatrick D.A."/>
            <person name="Frisvad J.C."/>
            <person name="Nielsen K.L."/>
        </authorList>
    </citation>
    <scope>NUCLEOTIDE SEQUENCE</scope>
    <source>
        <strain evidence="7">IBT 22155</strain>
    </source>
</reference>
<comment type="caution">
    <text evidence="7">The sequence shown here is derived from an EMBL/GenBank/DDBJ whole genome shotgun (WGS) entry which is preliminary data.</text>
</comment>
<proteinExistence type="inferred from homology"/>
<dbReference type="InterPro" id="IPR029030">
    <property type="entry name" value="Caspase-like_dom_sf"/>
</dbReference>
<dbReference type="SUPFAM" id="SSF52129">
    <property type="entry name" value="Caspase-like"/>
    <property type="match status" value="1"/>
</dbReference>
<dbReference type="EMBL" id="JAPQKL010000002">
    <property type="protein sequence ID" value="KAJ5142530.1"/>
    <property type="molecule type" value="Genomic_DNA"/>
</dbReference>
<name>A0A9W9L717_9EURO</name>
<dbReference type="Pfam" id="PF00656">
    <property type="entry name" value="Peptidase_C14"/>
    <property type="match status" value="1"/>
</dbReference>
<keyword evidence="4" id="KW-0788">Thiol protease</keyword>
<evidence type="ECO:0000259" key="6">
    <source>
        <dbReference type="Pfam" id="PF00656"/>
    </source>
</evidence>
<gene>
    <name evidence="7" type="ORF">N7515_001317</name>
</gene>
<evidence type="ECO:0000313" key="7">
    <source>
        <dbReference type="EMBL" id="KAJ5142530.1"/>
    </source>
</evidence>
<dbReference type="OrthoDB" id="3223806at2759"/>
<dbReference type="InterPro" id="IPR011600">
    <property type="entry name" value="Pept_C14_caspase"/>
</dbReference>
<feature type="domain" description="Peptidase C14 caspase" evidence="6">
    <location>
        <begin position="5"/>
        <end position="260"/>
    </location>
</feature>
<dbReference type="AlphaFoldDB" id="A0A9W9L717"/>